<feature type="DNA-binding region" description="H-T-H motif" evidence="5">
    <location>
        <begin position="38"/>
        <end position="57"/>
    </location>
</feature>
<dbReference type="SUPFAM" id="SSF46689">
    <property type="entry name" value="Homeodomain-like"/>
    <property type="match status" value="1"/>
</dbReference>
<dbReference type="PANTHER" id="PTHR30055">
    <property type="entry name" value="HTH-TYPE TRANSCRIPTIONAL REGULATOR RUTR"/>
    <property type="match status" value="1"/>
</dbReference>
<dbReference type="InterPro" id="IPR036271">
    <property type="entry name" value="Tet_transcr_reg_TetR-rel_C_sf"/>
</dbReference>
<dbReference type="InterPro" id="IPR001647">
    <property type="entry name" value="HTH_TetR"/>
</dbReference>
<organism evidence="7 8">
    <name type="scientific">Streptomyces violaceoruber</name>
    <dbReference type="NCBI Taxonomy" id="1935"/>
    <lineage>
        <taxon>Bacteria</taxon>
        <taxon>Bacillati</taxon>
        <taxon>Actinomycetota</taxon>
        <taxon>Actinomycetes</taxon>
        <taxon>Kitasatosporales</taxon>
        <taxon>Streptomycetaceae</taxon>
        <taxon>Streptomyces</taxon>
        <taxon>Streptomyces violaceoruber group</taxon>
    </lineage>
</organism>
<feature type="domain" description="HTH tetR-type" evidence="6">
    <location>
        <begin position="15"/>
        <end position="75"/>
    </location>
</feature>
<reference evidence="7 8" key="1">
    <citation type="submission" date="2017-03" db="EMBL/GenBank/DDBJ databases">
        <title>Complete Genome Sequence of a natural compounds producer, Streptomyces violaceus S21.</title>
        <authorList>
            <person name="Zhong C."/>
            <person name="Zhao Z."/>
            <person name="Fu J."/>
            <person name="Zong G."/>
            <person name="Qin R."/>
            <person name="Cao G."/>
        </authorList>
    </citation>
    <scope>NUCLEOTIDE SEQUENCE [LARGE SCALE GENOMIC DNA]</scope>
    <source>
        <strain evidence="7 8">S21</strain>
    </source>
</reference>
<sequence>MTSRAQSKRVRMLPEERRAEIVQTAARIALEEGLELVTLRRVADTLGVRPGLISHYFPVADALVSEAFTFATTKERESLLPSDEEGLSSLDRLARFLVRLADEDYLDLSRLWLNARHLSRFKDTLRQAVSTQESVTRTAFVTLVADGVQAGEFTTDDALRTALHILITVDGLGSYANAGASQEGLDIRDAAIETAETRLGLAPGTLRALARSADPAAATPR</sequence>
<evidence type="ECO:0000256" key="5">
    <source>
        <dbReference type="PROSITE-ProRule" id="PRU00335"/>
    </source>
</evidence>
<dbReference type="GO" id="GO:0000976">
    <property type="term" value="F:transcription cis-regulatory region binding"/>
    <property type="evidence" value="ECO:0007669"/>
    <property type="project" value="TreeGrafter"/>
</dbReference>
<evidence type="ECO:0000259" key="6">
    <source>
        <dbReference type="PROSITE" id="PS50977"/>
    </source>
</evidence>
<keyword evidence="1" id="KW-0678">Repressor</keyword>
<evidence type="ECO:0000256" key="3">
    <source>
        <dbReference type="ARBA" id="ARBA00023125"/>
    </source>
</evidence>
<dbReference type="EMBL" id="CP020570">
    <property type="protein sequence ID" value="ARF60054.1"/>
    <property type="molecule type" value="Genomic_DNA"/>
</dbReference>
<dbReference type="InterPro" id="IPR050109">
    <property type="entry name" value="HTH-type_TetR-like_transc_reg"/>
</dbReference>
<dbReference type="Proteomes" id="UP000192445">
    <property type="component" value="Chromosome"/>
</dbReference>
<proteinExistence type="predicted"/>
<evidence type="ECO:0000256" key="4">
    <source>
        <dbReference type="ARBA" id="ARBA00023163"/>
    </source>
</evidence>
<dbReference type="Gene3D" id="1.10.357.10">
    <property type="entry name" value="Tetracycline Repressor, domain 2"/>
    <property type="match status" value="1"/>
</dbReference>
<dbReference type="SUPFAM" id="SSF48498">
    <property type="entry name" value="Tetracyclin repressor-like, C-terminal domain"/>
    <property type="match status" value="1"/>
</dbReference>
<dbReference type="PANTHER" id="PTHR30055:SF175">
    <property type="entry name" value="HTH-TYPE TRANSCRIPTIONAL REPRESSOR KSTR2"/>
    <property type="match status" value="1"/>
</dbReference>
<dbReference type="KEGG" id="svu:B1H20_00670"/>
<name>A0A1V0U4A1_STRVN</name>
<dbReference type="Pfam" id="PF00440">
    <property type="entry name" value="TetR_N"/>
    <property type="match status" value="1"/>
</dbReference>
<accession>A0A1V0U4A1</accession>
<evidence type="ECO:0000313" key="8">
    <source>
        <dbReference type="Proteomes" id="UP000192445"/>
    </source>
</evidence>
<evidence type="ECO:0000313" key="7">
    <source>
        <dbReference type="EMBL" id="ARF60054.1"/>
    </source>
</evidence>
<dbReference type="STRING" id="1935.B1H20_00670"/>
<protein>
    <submittedName>
        <fullName evidence="7">TetR family transcriptional regulator</fullName>
    </submittedName>
</protein>
<dbReference type="GO" id="GO:0003700">
    <property type="term" value="F:DNA-binding transcription factor activity"/>
    <property type="evidence" value="ECO:0007669"/>
    <property type="project" value="TreeGrafter"/>
</dbReference>
<keyword evidence="4" id="KW-0804">Transcription</keyword>
<evidence type="ECO:0000256" key="1">
    <source>
        <dbReference type="ARBA" id="ARBA00022491"/>
    </source>
</evidence>
<gene>
    <name evidence="7" type="ORF">B1H20_00670</name>
</gene>
<dbReference type="InterPro" id="IPR009057">
    <property type="entry name" value="Homeodomain-like_sf"/>
</dbReference>
<dbReference type="RefSeq" id="WP_030737495.1">
    <property type="nucleotide sequence ID" value="NZ_CP020570.1"/>
</dbReference>
<keyword evidence="3 5" id="KW-0238">DNA-binding</keyword>
<evidence type="ECO:0000256" key="2">
    <source>
        <dbReference type="ARBA" id="ARBA00023015"/>
    </source>
</evidence>
<keyword evidence="2" id="KW-0805">Transcription regulation</keyword>
<dbReference type="PROSITE" id="PS50977">
    <property type="entry name" value="HTH_TETR_2"/>
    <property type="match status" value="1"/>
</dbReference>
<dbReference type="AlphaFoldDB" id="A0A1V0U4A1"/>